<gene>
    <name evidence="2" type="ORF">MM415A01727_0007</name>
</gene>
<keyword evidence="1" id="KW-1133">Transmembrane helix</keyword>
<dbReference type="EMBL" id="MT142177">
    <property type="protein sequence ID" value="QJA75653.1"/>
    <property type="molecule type" value="Genomic_DNA"/>
</dbReference>
<reference evidence="2" key="1">
    <citation type="submission" date="2020-03" db="EMBL/GenBank/DDBJ databases">
        <title>The deep terrestrial virosphere.</title>
        <authorList>
            <person name="Holmfeldt K."/>
            <person name="Nilsson E."/>
            <person name="Simone D."/>
            <person name="Lopez-Fernandez M."/>
            <person name="Wu X."/>
            <person name="de Brujin I."/>
            <person name="Lundin D."/>
            <person name="Andersson A."/>
            <person name="Bertilsson S."/>
            <person name="Dopson M."/>
        </authorList>
    </citation>
    <scope>NUCLEOTIDE SEQUENCE</scope>
    <source>
        <strain evidence="2">MM415A01727</strain>
    </source>
</reference>
<accession>A0A6M3K015</accession>
<sequence>MQNALLIFTVTFIQALIATLEVASIARGRMWRAGVLAGLNALAYCVVVIILIVDVERWHLVPWYVGANALATVLGTWMGRRRNGIS</sequence>
<proteinExistence type="predicted"/>
<keyword evidence="1" id="KW-0812">Transmembrane</keyword>
<evidence type="ECO:0000256" key="1">
    <source>
        <dbReference type="SAM" id="Phobius"/>
    </source>
</evidence>
<name>A0A6M3K015_9ZZZZ</name>
<protein>
    <submittedName>
        <fullName evidence="2">Uncharacterized protein</fullName>
    </submittedName>
</protein>
<feature type="transmembrane region" description="Helical" evidence="1">
    <location>
        <begin position="61"/>
        <end position="79"/>
    </location>
</feature>
<organism evidence="2">
    <name type="scientific">viral metagenome</name>
    <dbReference type="NCBI Taxonomy" id="1070528"/>
    <lineage>
        <taxon>unclassified sequences</taxon>
        <taxon>metagenomes</taxon>
        <taxon>organismal metagenomes</taxon>
    </lineage>
</organism>
<feature type="transmembrane region" description="Helical" evidence="1">
    <location>
        <begin position="6"/>
        <end position="26"/>
    </location>
</feature>
<feature type="transmembrane region" description="Helical" evidence="1">
    <location>
        <begin position="33"/>
        <end position="55"/>
    </location>
</feature>
<evidence type="ECO:0000313" key="2">
    <source>
        <dbReference type="EMBL" id="QJA75653.1"/>
    </source>
</evidence>
<keyword evidence="1" id="KW-0472">Membrane</keyword>
<dbReference type="AlphaFoldDB" id="A0A6M3K015"/>